<reference evidence="2" key="1">
    <citation type="submission" date="2019-12" db="EMBL/GenBank/DDBJ databases">
        <title>Genome sequencing and annotation of Brassica cretica.</title>
        <authorList>
            <person name="Studholme D.J."/>
            <person name="Sarris P."/>
        </authorList>
    </citation>
    <scope>NUCLEOTIDE SEQUENCE</scope>
    <source>
        <strain evidence="2">PFS-109/04</strain>
        <tissue evidence="2">Leaf</tissue>
    </source>
</reference>
<feature type="region of interest" description="Disordered" evidence="1">
    <location>
        <begin position="1"/>
        <end position="48"/>
    </location>
</feature>
<evidence type="ECO:0000313" key="2">
    <source>
        <dbReference type="EMBL" id="KAF3510271.1"/>
    </source>
</evidence>
<dbReference type="Proteomes" id="UP000712600">
    <property type="component" value="Unassembled WGS sequence"/>
</dbReference>
<dbReference type="AlphaFoldDB" id="A0A8S9P7P0"/>
<name>A0A8S9P7P0_BRACR</name>
<dbReference type="EMBL" id="QGKX02001521">
    <property type="protein sequence ID" value="KAF3510271.1"/>
    <property type="molecule type" value="Genomic_DNA"/>
</dbReference>
<evidence type="ECO:0000256" key="1">
    <source>
        <dbReference type="SAM" id="MobiDB-lite"/>
    </source>
</evidence>
<protein>
    <submittedName>
        <fullName evidence="2">Uncharacterized protein</fullName>
    </submittedName>
</protein>
<feature type="compositionally biased region" description="Basic residues" evidence="1">
    <location>
        <begin position="32"/>
        <end position="47"/>
    </location>
</feature>
<feature type="compositionally biased region" description="Polar residues" evidence="1">
    <location>
        <begin position="1"/>
        <end position="21"/>
    </location>
</feature>
<evidence type="ECO:0000313" key="3">
    <source>
        <dbReference type="Proteomes" id="UP000712600"/>
    </source>
</evidence>
<accession>A0A8S9P7P0</accession>
<sequence length="123" mass="13931">MPTKQILGNNSSKIPFSSEIPQNFPAEFRGNKFPRKLRGPPVRRKSPRNIPRENVLGIYLGSSDEMFLGIFIGKFRGNEPSENSEEQGSLGIFRGTCPSVYSEGLFPRNLNPRNLNPWKIPRN</sequence>
<gene>
    <name evidence="2" type="ORF">F2Q69_00000457</name>
</gene>
<comment type="caution">
    <text evidence="2">The sequence shown here is derived from an EMBL/GenBank/DDBJ whole genome shotgun (WGS) entry which is preliminary data.</text>
</comment>
<proteinExistence type="predicted"/>
<organism evidence="2 3">
    <name type="scientific">Brassica cretica</name>
    <name type="common">Mustard</name>
    <dbReference type="NCBI Taxonomy" id="69181"/>
    <lineage>
        <taxon>Eukaryota</taxon>
        <taxon>Viridiplantae</taxon>
        <taxon>Streptophyta</taxon>
        <taxon>Embryophyta</taxon>
        <taxon>Tracheophyta</taxon>
        <taxon>Spermatophyta</taxon>
        <taxon>Magnoliopsida</taxon>
        <taxon>eudicotyledons</taxon>
        <taxon>Gunneridae</taxon>
        <taxon>Pentapetalae</taxon>
        <taxon>rosids</taxon>
        <taxon>malvids</taxon>
        <taxon>Brassicales</taxon>
        <taxon>Brassicaceae</taxon>
        <taxon>Brassiceae</taxon>
        <taxon>Brassica</taxon>
    </lineage>
</organism>